<organism evidence="9 10">
    <name type="scientific">Oleispira antarctica RB-8</name>
    <dbReference type="NCBI Taxonomy" id="698738"/>
    <lineage>
        <taxon>Bacteria</taxon>
        <taxon>Pseudomonadati</taxon>
        <taxon>Pseudomonadota</taxon>
        <taxon>Gammaproteobacteria</taxon>
        <taxon>Oceanospirillales</taxon>
        <taxon>Oceanospirillaceae</taxon>
        <taxon>Oleispira</taxon>
    </lineage>
</organism>
<sequence>MAWNEPGGGKDPWGNGGSGNNNGGNRGNNGDKNQGPPDLDEALKQLLSKLNGMFGGKGGGNDKKGSNQGAGGMLGVLAIVGLLFLGFSSVYTLDEKERGVILRLGKYDRTEGPGLQFKWPLAESLTRIETTTVRKENIEERMLTEDNNIIEIELNVQYRVNDPVSYALRIENPRLTLQHAAQSALRHDVGSTAMDPLLTSGREATAQQVKLRLQSYLDRYQTGIQLTNVNVKDVRPPSQVKASFDDVQAARQDKDRLISEAESYANGIVPQARGQAQRQLEEANAYREQVVAKATGEADRFSALYTEYKKAPEVTRERLYIDAISSVYANSSKVLVDVEGGNNMMYLPLDQIMKNMPQTNTAGSTDVDVSAITDQVLNEIRSRQNDRSKGTR</sequence>
<feature type="domain" description="Band 7" evidence="8">
    <location>
        <begin position="88"/>
        <end position="248"/>
    </location>
</feature>
<dbReference type="GO" id="GO:0006508">
    <property type="term" value="P:proteolysis"/>
    <property type="evidence" value="ECO:0007669"/>
    <property type="project" value="UniProtKB-KW"/>
</dbReference>
<dbReference type="HOGENOM" id="CLU_039173_1_0_6"/>
<dbReference type="Pfam" id="PF12221">
    <property type="entry name" value="HflK_N"/>
    <property type="match status" value="1"/>
</dbReference>
<dbReference type="CDD" id="cd03404">
    <property type="entry name" value="SPFH_HflK"/>
    <property type="match status" value="1"/>
</dbReference>
<evidence type="ECO:0000256" key="2">
    <source>
        <dbReference type="ARBA" id="ARBA00006971"/>
    </source>
</evidence>
<comment type="subunit">
    <text evidence="6">HflC and HflK may interact to form a multimeric complex.</text>
</comment>
<dbReference type="Proteomes" id="UP000032749">
    <property type="component" value="Chromosome"/>
</dbReference>
<dbReference type="PRINTS" id="PR00721">
    <property type="entry name" value="STOMATIN"/>
</dbReference>
<keyword evidence="10" id="KW-1185">Reference proteome</keyword>
<dbReference type="InterPro" id="IPR036013">
    <property type="entry name" value="Band_7/SPFH_dom_sf"/>
</dbReference>
<proteinExistence type="inferred from homology"/>
<dbReference type="GO" id="GO:0016020">
    <property type="term" value="C:membrane"/>
    <property type="evidence" value="ECO:0007669"/>
    <property type="project" value="UniProtKB-SubCell"/>
</dbReference>
<dbReference type="AlphaFoldDB" id="R4YRM9"/>
<keyword evidence="4 6" id="KW-1133">Transmembrane helix</keyword>
<feature type="compositionally biased region" description="Gly residues" evidence="7">
    <location>
        <begin position="1"/>
        <end position="27"/>
    </location>
</feature>
<protein>
    <recommendedName>
        <fullName evidence="6">Protein HflK</fullName>
    </recommendedName>
</protein>
<evidence type="ECO:0000256" key="7">
    <source>
        <dbReference type="SAM" id="MobiDB-lite"/>
    </source>
</evidence>
<dbReference type="InterPro" id="IPR020980">
    <property type="entry name" value="Membrane_HflK_N"/>
</dbReference>
<keyword evidence="9" id="KW-0645">Protease</keyword>
<dbReference type="GO" id="GO:0008233">
    <property type="term" value="F:peptidase activity"/>
    <property type="evidence" value="ECO:0007669"/>
    <property type="project" value="UniProtKB-KW"/>
</dbReference>
<comment type="similarity">
    <text evidence="2 6">Belongs to the band 7/mec-2 family. HflK subfamily.</text>
</comment>
<evidence type="ECO:0000256" key="3">
    <source>
        <dbReference type="ARBA" id="ARBA00022692"/>
    </source>
</evidence>
<dbReference type="OrthoDB" id="9779595at2"/>
<name>R4YRM9_OLEAN</name>
<accession>R4YRM9</accession>
<dbReference type="InterPro" id="IPR001107">
    <property type="entry name" value="Band_7"/>
</dbReference>
<dbReference type="KEGG" id="oai:OLEAN_C35710"/>
<dbReference type="PANTHER" id="PTHR43327:SF2">
    <property type="entry name" value="MODULATOR OF FTSH PROTEASE HFLK"/>
    <property type="match status" value="1"/>
</dbReference>
<dbReference type="STRING" id="698738.OLEAN_C35710"/>
<dbReference type="PANTHER" id="PTHR43327">
    <property type="entry name" value="STOMATIN-LIKE PROTEIN 2, MITOCHONDRIAL"/>
    <property type="match status" value="1"/>
</dbReference>
<gene>
    <name evidence="9" type="primary">hflK</name>
    <name evidence="9" type="ORF">OLEAN_C35710</name>
</gene>
<dbReference type="InterPro" id="IPR050710">
    <property type="entry name" value="Band7/mec-2_domain"/>
</dbReference>
<dbReference type="Pfam" id="PF01145">
    <property type="entry name" value="Band_7"/>
    <property type="match status" value="1"/>
</dbReference>
<evidence type="ECO:0000259" key="8">
    <source>
        <dbReference type="SMART" id="SM00244"/>
    </source>
</evidence>
<dbReference type="InterPro" id="IPR001972">
    <property type="entry name" value="Stomatin_HflK_fam"/>
</dbReference>
<dbReference type="EMBL" id="FO203512">
    <property type="protein sequence ID" value="CCK77747.1"/>
    <property type="molecule type" value="Genomic_DNA"/>
</dbReference>
<evidence type="ECO:0000256" key="6">
    <source>
        <dbReference type="RuleBase" id="RU364113"/>
    </source>
</evidence>
<dbReference type="SMART" id="SM00244">
    <property type="entry name" value="PHB"/>
    <property type="match status" value="1"/>
</dbReference>
<feature type="transmembrane region" description="Helical" evidence="6">
    <location>
        <begin position="70"/>
        <end position="93"/>
    </location>
</feature>
<keyword evidence="5 6" id="KW-0472">Membrane</keyword>
<dbReference type="NCBIfam" id="TIGR01933">
    <property type="entry name" value="hflK"/>
    <property type="match status" value="1"/>
</dbReference>
<keyword evidence="9" id="KW-0378">Hydrolase</keyword>
<evidence type="ECO:0000256" key="1">
    <source>
        <dbReference type="ARBA" id="ARBA00004167"/>
    </source>
</evidence>
<keyword evidence="3 6" id="KW-0812">Transmembrane</keyword>
<evidence type="ECO:0000313" key="9">
    <source>
        <dbReference type="EMBL" id="CCK77747.1"/>
    </source>
</evidence>
<comment type="function">
    <text evidence="6">HflC and HflK could encode or regulate a protease.</text>
</comment>
<dbReference type="SUPFAM" id="SSF117892">
    <property type="entry name" value="Band 7/SPFH domain"/>
    <property type="match status" value="1"/>
</dbReference>
<reference evidence="9 10" key="1">
    <citation type="journal article" date="2013" name="Nat. Commun.">
        <title>Genome sequence and functional genomic analysis of the oil-degrading bacterium Oleispira antarctica.</title>
        <authorList>
            <person name="Kube M."/>
            <person name="Chernikova T.N."/>
            <person name="Al-Ramahi Y."/>
            <person name="Beloqui A."/>
            <person name="Lopez-Cortez N."/>
            <person name="Guazzaroni M.E."/>
            <person name="Heipieper H.J."/>
            <person name="Klages S."/>
            <person name="Kotsyurbenko O.R."/>
            <person name="Langer I."/>
            <person name="Nechitaylo T.Y."/>
            <person name="Lunsdorf H."/>
            <person name="Fernandez M."/>
            <person name="Juarez S."/>
            <person name="Ciordia S."/>
            <person name="Singer A."/>
            <person name="Kagan O."/>
            <person name="Egorova O."/>
            <person name="Petit P.A."/>
            <person name="Stogios P."/>
            <person name="Kim Y."/>
            <person name="Tchigvintsev A."/>
            <person name="Flick R."/>
            <person name="Denaro R."/>
            <person name="Genovese M."/>
            <person name="Albar J.P."/>
            <person name="Reva O.N."/>
            <person name="Martinez-Gomariz M."/>
            <person name="Tran H."/>
            <person name="Ferrer M."/>
            <person name="Savchenko A."/>
            <person name="Yakunin A.F."/>
            <person name="Yakimov M.M."/>
            <person name="Golyshina O.V."/>
            <person name="Reinhardt R."/>
            <person name="Golyshin P.N."/>
        </authorList>
    </citation>
    <scope>NUCLEOTIDE SEQUENCE [LARGE SCALE GENOMIC DNA]</scope>
</reference>
<dbReference type="InterPro" id="IPR010201">
    <property type="entry name" value="HflK"/>
</dbReference>
<evidence type="ECO:0000256" key="4">
    <source>
        <dbReference type="ARBA" id="ARBA00022989"/>
    </source>
</evidence>
<evidence type="ECO:0000313" key="10">
    <source>
        <dbReference type="Proteomes" id="UP000032749"/>
    </source>
</evidence>
<comment type="subcellular location">
    <subcellularLocation>
        <location evidence="1">Membrane</location>
        <topology evidence="1">Single-pass membrane protein</topology>
    </subcellularLocation>
</comment>
<feature type="region of interest" description="Disordered" evidence="7">
    <location>
        <begin position="1"/>
        <end position="39"/>
    </location>
</feature>
<dbReference type="PATRIC" id="fig|698738.3.peg.3718"/>
<dbReference type="Gene3D" id="3.30.479.30">
    <property type="entry name" value="Band 7 domain"/>
    <property type="match status" value="1"/>
</dbReference>
<evidence type="ECO:0000256" key="5">
    <source>
        <dbReference type="ARBA" id="ARBA00023136"/>
    </source>
</evidence>